<dbReference type="AlphaFoldDB" id="A0A222FNJ3"/>
<dbReference type="KEGG" id="bsan:CHH28_17270"/>
<evidence type="ECO:0000259" key="2">
    <source>
        <dbReference type="Pfam" id="PF09835"/>
    </source>
</evidence>
<dbReference type="InterPro" id="IPR019935">
    <property type="entry name" value="CHP03546"/>
</dbReference>
<evidence type="ECO:0000256" key="1">
    <source>
        <dbReference type="SAM" id="Phobius"/>
    </source>
</evidence>
<name>A0A222FNJ3_9GAMM</name>
<feature type="transmembrane region" description="Helical" evidence="1">
    <location>
        <begin position="44"/>
        <end position="72"/>
    </location>
</feature>
<dbReference type="InterPro" id="IPR018639">
    <property type="entry name" value="DUF2062"/>
</dbReference>
<dbReference type="RefSeq" id="WP_094061488.1">
    <property type="nucleotide sequence ID" value="NZ_CP022530.1"/>
</dbReference>
<dbReference type="OrthoDB" id="370141at2"/>
<evidence type="ECO:0000313" key="4">
    <source>
        <dbReference type="Proteomes" id="UP000202440"/>
    </source>
</evidence>
<accession>A0A222FNJ3</accession>
<dbReference type="Proteomes" id="UP000202440">
    <property type="component" value="Chromosome"/>
</dbReference>
<reference evidence="3 4" key="1">
    <citation type="submission" date="2017-07" db="EMBL/GenBank/DDBJ databases">
        <title>Annotated genome sequence of Bacterioplanes sanyensis isolated from Red Sea.</title>
        <authorList>
            <person name="Rehman Z.U."/>
        </authorList>
    </citation>
    <scope>NUCLEOTIDE SEQUENCE [LARGE SCALE GENOMIC DNA]</scope>
    <source>
        <strain evidence="3 4">NV9</strain>
    </source>
</reference>
<feature type="transmembrane region" description="Helical" evidence="1">
    <location>
        <begin position="110"/>
        <end position="130"/>
    </location>
</feature>
<proteinExistence type="predicted"/>
<dbReference type="NCBIfam" id="TIGR03546">
    <property type="entry name" value="TIGR03546 family protein"/>
    <property type="match status" value="1"/>
</dbReference>
<protein>
    <submittedName>
        <fullName evidence="3">TIGR03546 family protein</fullName>
    </submittedName>
</protein>
<sequence>MLNLLAQILKALNSESAPGQIALAVAFAFWVALTPMWTVNNLLILTIVLLLRVNLSAFFAALAGFSLLALLLDPLSDRLGAALLQMSSLQGVWTSLYQQGIWRVLQFNNTLMLGGTTIALLAFLPLSLLTRMLVVQYRARWLAWIRKLKIVQALKASKFYQWYQSAVG</sequence>
<keyword evidence="4" id="KW-1185">Reference proteome</keyword>
<keyword evidence="1" id="KW-1133">Transmembrane helix</keyword>
<evidence type="ECO:0000313" key="3">
    <source>
        <dbReference type="EMBL" id="ASP40319.1"/>
    </source>
</evidence>
<organism evidence="3 4">
    <name type="scientific">Bacterioplanes sanyensis</name>
    <dbReference type="NCBI Taxonomy" id="1249553"/>
    <lineage>
        <taxon>Bacteria</taxon>
        <taxon>Pseudomonadati</taxon>
        <taxon>Pseudomonadota</taxon>
        <taxon>Gammaproteobacteria</taxon>
        <taxon>Oceanospirillales</taxon>
        <taxon>Oceanospirillaceae</taxon>
        <taxon>Bacterioplanes</taxon>
    </lineage>
</organism>
<gene>
    <name evidence="3" type="ORF">CHH28_17270</name>
</gene>
<feature type="transmembrane region" description="Helical" evidence="1">
    <location>
        <begin position="21"/>
        <end position="38"/>
    </location>
</feature>
<keyword evidence="1" id="KW-0472">Membrane</keyword>
<dbReference type="Pfam" id="PF09835">
    <property type="entry name" value="DUF2062"/>
    <property type="match status" value="1"/>
</dbReference>
<keyword evidence="1" id="KW-0812">Transmembrane</keyword>
<feature type="domain" description="DUF2062" evidence="2">
    <location>
        <begin position="8"/>
        <end position="140"/>
    </location>
</feature>
<dbReference type="EMBL" id="CP022530">
    <property type="protein sequence ID" value="ASP40319.1"/>
    <property type="molecule type" value="Genomic_DNA"/>
</dbReference>